<evidence type="ECO:0000313" key="5">
    <source>
        <dbReference type="Proteomes" id="UP001152803"/>
    </source>
</evidence>
<protein>
    <submittedName>
        <fullName evidence="4">Uncharacterized protein</fullName>
    </submittedName>
</protein>
<name>A0A9Q1E0W3_CONCO</name>
<feature type="compositionally biased region" description="Basic residues" evidence="3">
    <location>
        <begin position="368"/>
        <end position="379"/>
    </location>
</feature>
<comment type="subcellular location">
    <subcellularLocation>
        <location evidence="1">Nucleus</location>
    </subcellularLocation>
</comment>
<feature type="compositionally biased region" description="Polar residues" evidence="3">
    <location>
        <begin position="263"/>
        <end position="278"/>
    </location>
</feature>
<evidence type="ECO:0000313" key="4">
    <source>
        <dbReference type="EMBL" id="KAJ8287541.1"/>
    </source>
</evidence>
<feature type="compositionally biased region" description="Basic residues" evidence="3">
    <location>
        <begin position="136"/>
        <end position="145"/>
    </location>
</feature>
<dbReference type="EMBL" id="JAFJMO010000001">
    <property type="protein sequence ID" value="KAJ8287541.1"/>
    <property type="molecule type" value="Genomic_DNA"/>
</dbReference>
<dbReference type="InterPro" id="IPR031402">
    <property type="entry name" value="LYRIC"/>
</dbReference>
<dbReference type="PANTHER" id="PTHR23251">
    <property type="entry name" value="LYSINE-RICH CEACAM1 CO-ISOLATED PROTEIN LYRIC PROTEIN"/>
    <property type="match status" value="1"/>
</dbReference>
<gene>
    <name evidence="4" type="ORF">COCON_G00002000</name>
</gene>
<feature type="compositionally biased region" description="Basic and acidic residues" evidence="3">
    <location>
        <begin position="125"/>
        <end position="135"/>
    </location>
</feature>
<dbReference type="GO" id="GO:0006357">
    <property type="term" value="P:regulation of transcription by RNA polymerase II"/>
    <property type="evidence" value="ECO:0007669"/>
    <property type="project" value="TreeGrafter"/>
</dbReference>
<sequence>MKHRRRGQRGISSTFTVDFNNADVSLEQVLQTPFRLTVKRSRQDPTKKKRKEKERVQPNGHPATTPDGGIADREATPSPARPDGKPLKPKKKKRKTDDNLEKSIVLLSNDLFSTRDRSEEEETGVWERKMSSREKRQMRKERMKRKGEWGEGREERRTPGWGPSIAPDGGDSLEHPAPRGGGVAAPPGDGGAQGPGGPADRGAPQGGPAPGRGEGGEDEPQGSGVGTPSRLEEDIFSHVGTWDSKDLKTEPVTFGTVPDLTSAFGNGLSQPGASQEEWSGQIPPLGMEDAWLRLEDSSEVDQTSDWKPPKEEWGNWAGEEGTLGQETGQGGQSLGRKTREGHEVLATQRGAENKATPTSANDPDGKKDRKKKRRMRKET</sequence>
<feature type="region of interest" description="Disordered" evidence="3">
    <location>
        <begin position="1"/>
        <end position="237"/>
    </location>
</feature>
<evidence type="ECO:0000256" key="2">
    <source>
        <dbReference type="ARBA" id="ARBA00023242"/>
    </source>
</evidence>
<feature type="region of interest" description="Disordered" evidence="3">
    <location>
        <begin position="263"/>
        <end position="283"/>
    </location>
</feature>
<feature type="compositionally biased region" description="Basic and acidic residues" evidence="3">
    <location>
        <begin position="146"/>
        <end position="158"/>
    </location>
</feature>
<dbReference type="GO" id="GO:0045766">
    <property type="term" value="P:positive regulation of angiogenesis"/>
    <property type="evidence" value="ECO:0007669"/>
    <property type="project" value="InterPro"/>
</dbReference>
<organism evidence="4 5">
    <name type="scientific">Conger conger</name>
    <name type="common">Conger eel</name>
    <name type="synonym">Muraena conger</name>
    <dbReference type="NCBI Taxonomy" id="82655"/>
    <lineage>
        <taxon>Eukaryota</taxon>
        <taxon>Metazoa</taxon>
        <taxon>Chordata</taxon>
        <taxon>Craniata</taxon>
        <taxon>Vertebrata</taxon>
        <taxon>Euteleostomi</taxon>
        <taxon>Actinopterygii</taxon>
        <taxon>Neopterygii</taxon>
        <taxon>Teleostei</taxon>
        <taxon>Anguilliformes</taxon>
        <taxon>Congridae</taxon>
        <taxon>Conger</taxon>
    </lineage>
</organism>
<keyword evidence="2" id="KW-0539">Nucleus</keyword>
<dbReference type="GO" id="GO:0005634">
    <property type="term" value="C:nucleus"/>
    <property type="evidence" value="ECO:0007669"/>
    <property type="project" value="UniProtKB-SubCell"/>
</dbReference>
<feature type="compositionally biased region" description="Gly residues" evidence="3">
    <location>
        <begin position="179"/>
        <end position="213"/>
    </location>
</feature>
<comment type="caution">
    <text evidence="4">The sequence shown here is derived from an EMBL/GenBank/DDBJ whole genome shotgun (WGS) entry which is preliminary data.</text>
</comment>
<dbReference type="Pfam" id="PF15686">
    <property type="entry name" value="LYRIC"/>
    <property type="match status" value="1"/>
</dbReference>
<dbReference type="InterPro" id="IPR052305">
    <property type="entry name" value="TransReg_TumorExp"/>
</dbReference>
<evidence type="ECO:0000256" key="3">
    <source>
        <dbReference type="SAM" id="MobiDB-lite"/>
    </source>
</evidence>
<dbReference type="GO" id="GO:0043066">
    <property type="term" value="P:negative regulation of apoptotic process"/>
    <property type="evidence" value="ECO:0007669"/>
    <property type="project" value="InterPro"/>
</dbReference>
<dbReference type="AlphaFoldDB" id="A0A9Q1E0W3"/>
<accession>A0A9Q1E0W3</accession>
<keyword evidence="5" id="KW-1185">Reference proteome</keyword>
<dbReference type="GO" id="GO:0043123">
    <property type="term" value="P:positive regulation of canonical NF-kappaB signal transduction"/>
    <property type="evidence" value="ECO:0007669"/>
    <property type="project" value="InterPro"/>
</dbReference>
<feature type="region of interest" description="Disordered" evidence="3">
    <location>
        <begin position="296"/>
        <end position="379"/>
    </location>
</feature>
<evidence type="ECO:0000256" key="1">
    <source>
        <dbReference type="ARBA" id="ARBA00004123"/>
    </source>
</evidence>
<dbReference type="GO" id="GO:0003712">
    <property type="term" value="F:transcription coregulator activity"/>
    <property type="evidence" value="ECO:0007669"/>
    <property type="project" value="TreeGrafter"/>
</dbReference>
<dbReference type="PANTHER" id="PTHR23251:SF0">
    <property type="entry name" value="PROTEIN LYRIC"/>
    <property type="match status" value="1"/>
</dbReference>
<dbReference type="Proteomes" id="UP001152803">
    <property type="component" value="Unassembled WGS sequence"/>
</dbReference>
<feature type="compositionally biased region" description="Polar residues" evidence="3">
    <location>
        <begin position="10"/>
        <end position="31"/>
    </location>
</feature>
<reference evidence="4" key="1">
    <citation type="journal article" date="2023" name="Science">
        <title>Genome structures resolve the early diversification of teleost fishes.</title>
        <authorList>
            <person name="Parey E."/>
            <person name="Louis A."/>
            <person name="Montfort J."/>
            <person name="Bouchez O."/>
            <person name="Roques C."/>
            <person name="Iampietro C."/>
            <person name="Lluch J."/>
            <person name="Castinel A."/>
            <person name="Donnadieu C."/>
            <person name="Desvignes T."/>
            <person name="Floi Bucao C."/>
            <person name="Jouanno E."/>
            <person name="Wen M."/>
            <person name="Mejri S."/>
            <person name="Dirks R."/>
            <person name="Jansen H."/>
            <person name="Henkel C."/>
            <person name="Chen W.J."/>
            <person name="Zahm M."/>
            <person name="Cabau C."/>
            <person name="Klopp C."/>
            <person name="Thompson A.W."/>
            <person name="Robinson-Rechavi M."/>
            <person name="Braasch I."/>
            <person name="Lecointre G."/>
            <person name="Bobe J."/>
            <person name="Postlethwait J.H."/>
            <person name="Berthelot C."/>
            <person name="Roest Crollius H."/>
            <person name="Guiguen Y."/>
        </authorList>
    </citation>
    <scope>NUCLEOTIDE SEQUENCE</scope>
    <source>
        <strain evidence="4">Concon-B</strain>
    </source>
</reference>
<proteinExistence type="predicted"/>
<dbReference type="OrthoDB" id="9425729at2759"/>